<feature type="compositionally biased region" description="Polar residues" evidence="8">
    <location>
        <begin position="1215"/>
        <end position="1230"/>
    </location>
</feature>
<keyword evidence="13" id="KW-1185">Reference proteome</keyword>
<dbReference type="GO" id="GO:0005524">
    <property type="term" value="F:ATP binding"/>
    <property type="evidence" value="ECO:0007669"/>
    <property type="project" value="UniProtKB-KW"/>
</dbReference>
<dbReference type="PROSITE" id="PS51195">
    <property type="entry name" value="Q_MOTIF"/>
    <property type="match status" value="1"/>
</dbReference>
<feature type="short sequence motif" description="Q motif" evidence="7">
    <location>
        <begin position="142"/>
        <end position="170"/>
    </location>
</feature>
<organism evidence="12 13">
    <name type="scientific">Lasallia pustulata</name>
    <dbReference type="NCBI Taxonomy" id="136370"/>
    <lineage>
        <taxon>Eukaryota</taxon>
        <taxon>Fungi</taxon>
        <taxon>Dikarya</taxon>
        <taxon>Ascomycota</taxon>
        <taxon>Pezizomycotina</taxon>
        <taxon>Lecanoromycetes</taxon>
        <taxon>OSLEUM clade</taxon>
        <taxon>Umbilicariomycetidae</taxon>
        <taxon>Umbilicariales</taxon>
        <taxon>Umbilicariaceae</taxon>
        <taxon>Lasallia</taxon>
    </lineage>
</organism>
<feature type="compositionally biased region" description="Low complexity" evidence="8">
    <location>
        <begin position="1256"/>
        <end position="1267"/>
    </location>
</feature>
<keyword evidence="4 12" id="KW-0347">Helicase</keyword>
<reference evidence="13" key="1">
    <citation type="submission" date="2017-03" db="EMBL/GenBank/DDBJ databases">
        <authorList>
            <person name="Sharma R."/>
            <person name="Thines M."/>
        </authorList>
    </citation>
    <scope>NUCLEOTIDE SEQUENCE [LARGE SCALE GENOMIC DNA]</scope>
</reference>
<dbReference type="InterPro" id="IPR011545">
    <property type="entry name" value="DEAD/DEAH_box_helicase_dom"/>
</dbReference>
<dbReference type="InterPro" id="IPR014001">
    <property type="entry name" value="Helicase_ATP-bd"/>
</dbReference>
<feature type="compositionally biased region" description="Basic residues" evidence="8">
    <location>
        <begin position="1339"/>
        <end position="1355"/>
    </location>
</feature>
<dbReference type="Gene3D" id="3.40.50.300">
    <property type="entry name" value="P-loop containing nucleotide triphosphate hydrolases"/>
    <property type="match status" value="2"/>
</dbReference>
<feature type="domain" description="Helicase ATP-binding" evidence="9">
    <location>
        <begin position="173"/>
        <end position="370"/>
    </location>
</feature>
<feature type="region of interest" description="Disordered" evidence="8">
    <location>
        <begin position="1150"/>
        <end position="1184"/>
    </location>
</feature>
<evidence type="ECO:0000256" key="4">
    <source>
        <dbReference type="ARBA" id="ARBA00022806"/>
    </source>
</evidence>
<dbReference type="InterPro" id="IPR000629">
    <property type="entry name" value="RNA-helicase_DEAD-box_CS"/>
</dbReference>
<feature type="region of interest" description="Disordered" evidence="8">
    <location>
        <begin position="889"/>
        <end position="908"/>
    </location>
</feature>
<dbReference type="SMART" id="SM00487">
    <property type="entry name" value="DEXDc"/>
    <property type="match status" value="1"/>
</dbReference>
<feature type="region of interest" description="Disordered" evidence="8">
    <location>
        <begin position="821"/>
        <end position="842"/>
    </location>
</feature>
<dbReference type="SUPFAM" id="SSF52540">
    <property type="entry name" value="P-loop containing nucleoside triphosphate hydrolases"/>
    <property type="match status" value="1"/>
</dbReference>
<feature type="compositionally biased region" description="Low complexity" evidence="8">
    <location>
        <begin position="602"/>
        <end position="615"/>
    </location>
</feature>
<dbReference type="InterPro" id="IPR014014">
    <property type="entry name" value="RNA_helicase_DEAD_Q_motif"/>
</dbReference>
<evidence type="ECO:0000256" key="1">
    <source>
        <dbReference type="ARBA" id="ARBA00012552"/>
    </source>
</evidence>
<feature type="domain" description="DEAD-box RNA helicase Q" evidence="11">
    <location>
        <begin position="142"/>
        <end position="170"/>
    </location>
</feature>
<dbReference type="Proteomes" id="UP000192927">
    <property type="component" value="Unassembled WGS sequence"/>
</dbReference>
<evidence type="ECO:0000256" key="8">
    <source>
        <dbReference type="SAM" id="MobiDB-lite"/>
    </source>
</evidence>
<evidence type="ECO:0000256" key="3">
    <source>
        <dbReference type="ARBA" id="ARBA00022801"/>
    </source>
</evidence>
<feature type="region of interest" description="Disordered" evidence="8">
    <location>
        <begin position="59"/>
        <end position="84"/>
    </location>
</feature>
<evidence type="ECO:0000313" key="12">
    <source>
        <dbReference type="EMBL" id="SLM38415.1"/>
    </source>
</evidence>
<accession>A0A1W5D5T1</accession>
<feature type="compositionally biased region" description="Low complexity" evidence="8">
    <location>
        <begin position="1155"/>
        <end position="1172"/>
    </location>
</feature>
<keyword evidence="5" id="KW-0067">ATP-binding</keyword>
<evidence type="ECO:0000259" key="10">
    <source>
        <dbReference type="PROSITE" id="PS51194"/>
    </source>
</evidence>
<dbReference type="FunFam" id="3.40.50.300:FF:000008">
    <property type="entry name" value="ATP-dependent RNA helicase RhlB"/>
    <property type="match status" value="1"/>
</dbReference>
<evidence type="ECO:0000313" key="13">
    <source>
        <dbReference type="Proteomes" id="UP000192927"/>
    </source>
</evidence>
<dbReference type="Pfam" id="PF00271">
    <property type="entry name" value="Helicase_C"/>
    <property type="match status" value="1"/>
</dbReference>
<dbReference type="GO" id="GO:0003676">
    <property type="term" value="F:nucleic acid binding"/>
    <property type="evidence" value="ECO:0007669"/>
    <property type="project" value="InterPro"/>
</dbReference>
<feature type="region of interest" description="Disordered" evidence="8">
    <location>
        <begin position="1208"/>
        <end position="1373"/>
    </location>
</feature>
<evidence type="ECO:0000259" key="11">
    <source>
        <dbReference type="PROSITE" id="PS51195"/>
    </source>
</evidence>
<dbReference type="SMART" id="SM00490">
    <property type="entry name" value="HELICc"/>
    <property type="match status" value="1"/>
</dbReference>
<evidence type="ECO:0000256" key="6">
    <source>
        <dbReference type="ARBA" id="ARBA00047984"/>
    </source>
</evidence>
<evidence type="ECO:0000256" key="2">
    <source>
        <dbReference type="ARBA" id="ARBA00022741"/>
    </source>
</evidence>
<dbReference type="CDD" id="cd18787">
    <property type="entry name" value="SF2_C_DEAD"/>
    <property type="match status" value="1"/>
</dbReference>
<proteinExistence type="predicted"/>
<dbReference type="PROSITE" id="PS51194">
    <property type="entry name" value="HELICASE_CTER"/>
    <property type="match status" value="1"/>
</dbReference>
<feature type="domain" description="Helicase C-terminal" evidence="10">
    <location>
        <begin position="398"/>
        <end position="559"/>
    </location>
</feature>
<feature type="compositionally biased region" description="Basic and acidic residues" evidence="8">
    <location>
        <begin position="833"/>
        <end position="842"/>
    </location>
</feature>
<feature type="compositionally biased region" description="Polar residues" evidence="8">
    <location>
        <begin position="657"/>
        <end position="670"/>
    </location>
</feature>
<dbReference type="PANTHER" id="PTHR47958">
    <property type="entry name" value="ATP-DEPENDENT RNA HELICASE DBP3"/>
    <property type="match status" value="1"/>
</dbReference>
<dbReference type="InterPro" id="IPR001650">
    <property type="entry name" value="Helicase_C-like"/>
</dbReference>
<feature type="compositionally biased region" description="Acidic residues" evidence="8">
    <location>
        <begin position="555"/>
        <end position="565"/>
    </location>
</feature>
<sequence length="1373" mass="148638">MASADKDATGDVTDAMASANILDLETAQRARDAGWVERETYNYAAYNAAPNAAPNAASNSAFNAGGTKGGEATEQTQDVPSWASNSARYEWSDEYGDVGPPHPELEKHLFKNEFLNRTGLKFNNLAEIGVTFESEIKIQPVKTFEDAGLHPVMLSNIELCGYNVPTPIQAYCLPSILTGHDIIAVAQTGSGKTAAFLIPTLSKLMGKAKKLAAPRPNLTTVFNPLTDGVRAEPLILVVAPTRELSTQIFDEARRLCYRSMLRPCVAYGGAPSREQKDELRKGCDVLIATPGRLIDFMEQPNLLSLSRVKYTIIDEADEMVGSDWLNEMKKIMTGGDNNEDADHLFMMFSATFPKDARVVAKEYMAANHIRIRVGRTGSTHANVNQNVVFVEEAKKRDALSDLLLAMPPSRTIVFVNNKRQADFIDDYLYNKGLPSTSIHSDRTQREREDALRAFKNGNAPILVATGVSARGLDIKNVMHVINFDLPNTQYGGIQEYVHRIGRTARIGNEGLATSFYNDRNEDLAESLVKLLLETKQDIPDFLSRFVPKDPTKLEFDDDTDNEGEENAAPAAAVGGTASNAAPVAADAWGAPVAAAPVAANTWGPSSAAPAPAADAWEPNPQSAPTAPCASFVEAVSPTSSRKGGHLRAASLGISPSAGRTNGPLSSNGTIESRKLFPGLETSDPTLTWEVPMNRIMGQTLPRAPVPPIEETLRHLNRNSNDQLSPSTLTPAPLLRSVSFGEAKLARTGQSLVESKEPHEGNPYIRRAYEIGPSHRIPGLAHLGGLLIPPGWKESDEPINPQAAQALYDKARREARDALTESMEDSMYFSADAQEQRTQDRDRRWDTQLQLDRMVLEERIKIYENFQARKRMYVQGAALGQLGTPKPVALAPPLPLQPPTSTSAPTYAGSVHTDTLFRPLRFASTYGNQVGQQGDQPFQPHRTDSISPGCLEPSLITNSFESVFAQYQATNADLLRRKNENDNMLSSFVERYGRHFSNGPIPITPISRIHPTGSEATPLGSISMRYSPRGQAFQPSWSTIGPLPYESPTRASFMNVNNALPMNLLSSRSGLVGPTGHDWTSDKNGVAISRDRRQGLLNQEPTSTPGLDNRALRAKAEKQKTWYHDQITEANMPTSVISEEALEAGRRFGTHETGTKKPAVQKPSVPKVKPVGVRAGRKPMLDPSKGFALSKQAADRLLASGFVKESIRTGPAVHSPSRTSVTNPGTISTGIPVSEHSLYVPGPGTHPDQVSPSQEISNAAASLQALAQDIGTPGNASAPTFAPTGITPVAERNNPASEWDDDETEEDSGSRDDDDPNDASFGSRSTGRKKGKAQKSTSPARKRKSAVRAGPAKRSRLSIDSGLDGAVDESGATP</sequence>
<feature type="compositionally biased region" description="Polar residues" evidence="8">
    <location>
        <begin position="73"/>
        <end position="84"/>
    </location>
</feature>
<dbReference type="GO" id="GO:0003724">
    <property type="term" value="F:RNA helicase activity"/>
    <property type="evidence" value="ECO:0007669"/>
    <property type="project" value="UniProtKB-EC"/>
</dbReference>
<dbReference type="GO" id="GO:0016787">
    <property type="term" value="F:hydrolase activity"/>
    <property type="evidence" value="ECO:0007669"/>
    <property type="project" value="UniProtKB-KW"/>
</dbReference>
<dbReference type="EMBL" id="FWEW01002474">
    <property type="protein sequence ID" value="SLM38415.1"/>
    <property type="molecule type" value="Genomic_DNA"/>
</dbReference>
<evidence type="ECO:0000259" key="9">
    <source>
        <dbReference type="PROSITE" id="PS51192"/>
    </source>
</evidence>
<keyword evidence="2" id="KW-0547">Nucleotide-binding</keyword>
<feature type="region of interest" description="Disordered" evidence="8">
    <location>
        <begin position="927"/>
        <end position="949"/>
    </location>
</feature>
<dbReference type="Pfam" id="PF00270">
    <property type="entry name" value="DEAD"/>
    <property type="match status" value="1"/>
</dbReference>
<dbReference type="PROSITE" id="PS51192">
    <property type="entry name" value="HELICASE_ATP_BIND_1"/>
    <property type="match status" value="1"/>
</dbReference>
<feature type="region of interest" description="Disordered" evidence="8">
    <location>
        <begin position="602"/>
        <end position="683"/>
    </location>
</feature>
<evidence type="ECO:0000256" key="7">
    <source>
        <dbReference type="PROSITE-ProRule" id="PRU00552"/>
    </source>
</evidence>
<name>A0A1W5D5T1_9LECA</name>
<feature type="region of interest" description="Disordered" evidence="8">
    <location>
        <begin position="549"/>
        <end position="568"/>
    </location>
</feature>
<evidence type="ECO:0000256" key="5">
    <source>
        <dbReference type="ARBA" id="ARBA00022840"/>
    </source>
</evidence>
<keyword evidence="3" id="KW-0378">Hydrolase</keyword>
<feature type="compositionally biased region" description="Acidic residues" evidence="8">
    <location>
        <begin position="1297"/>
        <end position="1316"/>
    </location>
</feature>
<dbReference type="InterPro" id="IPR027417">
    <property type="entry name" value="P-loop_NTPase"/>
</dbReference>
<dbReference type="PROSITE" id="PS00039">
    <property type="entry name" value="DEAD_ATP_HELICASE"/>
    <property type="match status" value="1"/>
</dbReference>
<protein>
    <recommendedName>
        <fullName evidence="1">RNA helicase</fullName>
        <ecNumber evidence="1">3.6.4.13</ecNumber>
    </recommendedName>
</protein>
<comment type="catalytic activity">
    <reaction evidence="6">
        <text>ATP + H2O = ADP + phosphate + H(+)</text>
        <dbReference type="Rhea" id="RHEA:13065"/>
        <dbReference type="ChEBI" id="CHEBI:15377"/>
        <dbReference type="ChEBI" id="CHEBI:15378"/>
        <dbReference type="ChEBI" id="CHEBI:30616"/>
        <dbReference type="ChEBI" id="CHEBI:43474"/>
        <dbReference type="ChEBI" id="CHEBI:456216"/>
        <dbReference type="EC" id="3.6.4.13"/>
    </reaction>
</comment>
<dbReference type="EC" id="3.6.4.13" evidence="1"/>